<feature type="transmembrane region" description="Helical" evidence="13">
    <location>
        <begin position="114"/>
        <end position="139"/>
    </location>
</feature>
<dbReference type="EMBL" id="VUMS01000008">
    <property type="protein sequence ID" value="MST66238.1"/>
    <property type="molecule type" value="Genomic_DNA"/>
</dbReference>
<evidence type="ECO:0000256" key="10">
    <source>
        <dbReference type="ARBA" id="ARBA00023065"/>
    </source>
</evidence>
<keyword evidence="11 13" id="KW-0472">Membrane</keyword>
<evidence type="ECO:0000256" key="6">
    <source>
        <dbReference type="ARBA" id="ARBA00022449"/>
    </source>
</evidence>
<keyword evidence="8 13" id="KW-0812">Transmembrane</keyword>
<dbReference type="GO" id="GO:0042910">
    <property type="term" value="F:xenobiotic transmembrane transporter activity"/>
    <property type="evidence" value="ECO:0007669"/>
    <property type="project" value="InterPro"/>
</dbReference>
<comment type="similarity">
    <text evidence="3">Belongs to the multi antimicrobial extrusion (MATE) (TC 2.A.66.1) family.</text>
</comment>
<feature type="transmembrane region" description="Helical" evidence="13">
    <location>
        <begin position="336"/>
        <end position="361"/>
    </location>
</feature>
<dbReference type="PANTHER" id="PTHR43298">
    <property type="entry name" value="MULTIDRUG RESISTANCE PROTEIN NORM-RELATED"/>
    <property type="match status" value="1"/>
</dbReference>
<evidence type="ECO:0000256" key="9">
    <source>
        <dbReference type="ARBA" id="ARBA00022989"/>
    </source>
</evidence>
<evidence type="ECO:0000256" key="11">
    <source>
        <dbReference type="ARBA" id="ARBA00023136"/>
    </source>
</evidence>
<evidence type="ECO:0000256" key="13">
    <source>
        <dbReference type="SAM" id="Phobius"/>
    </source>
</evidence>
<comment type="function">
    <text evidence="1">Multidrug efflux pump.</text>
</comment>
<dbReference type="PANTHER" id="PTHR43298:SF2">
    <property type="entry name" value="FMN_FAD EXPORTER YEEO-RELATED"/>
    <property type="match status" value="1"/>
</dbReference>
<sequence>MRVTVRALNSYEENDKVKVKEKKSSSLIEGNIGKAILLFVLPLIAGSLIQQLYVTVDAIIVGRFAGKVGLAAIDSINTLFKFPINFMNGLAAGATIIISRYFGAKATEHLHRSIRTAVTIAFVLGIISSFGGVLLAPQLLKLMRVPADIYRDTLTYCTIYFGGLWSLILYNMAAGILRAFGDSKRPLYVLLVSSCMNILGDLLLVGVLHLGVGGAAAATVAAQIVSVVLTFLFLAREEHLRGKVHVWHLHFGREHMAMMIRTGFPLALQSMLFPVANSIVQASVNTMGTDSIAAWSICDKLSMLIWLLADSMGPAMTTYVAQNLGAEQTERVKKGAVIGTGISVCAVGAVSLFLFFGSGWVGPWFIDKKDAELLIPLVVKYMQMMAPFYLFYAIAEALSGASCGLGETVAPMITTLLSICLLRVCSIWVILPKFETMECIIWIYIASWIVAGLAFIGLFWYKSRRKLQENR</sequence>
<dbReference type="NCBIfam" id="TIGR00797">
    <property type="entry name" value="matE"/>
    <property type="match status" value="1"/>
</dbReference>
<feature type="transmembrane region" description="Helical" evidence="13">
    <location>
        <begin position="32"/>
        <end position="53"/>
    </location>
</feature>
<accession>A0A7X2P2D2</accession>
<feature type="transmembrane region" description="Helical" evidence="13">
    <location>
        <begin position="84"/>
        <end position="102"/>
    </location>
</feature>
<dbReference type="InterPro" id="IPR002528">
    <property type="entry name" value="MATE_fam"/>
</dbReference>
<dbReference type="InterPro" id="IPR050222">
    <property type="entry name" value="MATE_MdtK"/>
</dbReference>
<dbReference type="GO" id="GO:0015297">
    <property type="term" value="F:antiporter activity"/>
    <property type="evidence" value="ECO:0007669"/>
    <property type="project" value="UniProtKB-KW"/>
</dbReference>
<dbReference type="Proteomes" id="UP000440513">
    <property type="component" value="Unassembled WGS sequence"/>
</dbReference>
<keyword evidence="7" id="KW-1003">Cell membrane</keyword>
<proteinExistence type="inferred from homology"/>
<keyword evidence="5" id="KW-0813">Transport</keyword>
<keyword evidence="10" id="KW-0406">Ion transport</keyword>
<reference evidence="14 15" key="1">
    <citation type="submission" date="2019-08" db="EMBL/GenBank/DDBJ databases">
        <title>In-depth cultivation of the pig gut microbiome towards novel bacterial diversity and tailored functional studies.</title>
        <authorList>
            <person name="Wylensek D."/>
            <person name="Hitch T.C.A."/>
            <person name="Clavel T."/>
        </authorList>
    </citation>
    <scope>NUCLEOTIDE SEQUENCE [LARGE SCALE GENOMIC DNA]</scope>
    <source>
        <strain evidence="14 15">BSM-380-WT-5A</strain>
    </source>
</reference>
<dbReference type="GO" id="GO:0006811">
    <property type="term" value="P:monoatomic ion transport"/>
    <property type="evidence" value="ECO:0007669"/>
    <property type="project" value="UniProtKB-KW"/>
</dbReference>
<feature type="transmembrane region" description="Helical" evidence="13">
    <location>
        <begin position="159"/>
        <end position="180"/>
    </location>
</feature>
<dbReference type="InterPro" id="IPR048279">
    <property type="entry name" value="MdtK-like"/>
</dbReference>
<evidence type="ECO:0000256" key="1">
    <source>
        <dbReference type="ARBA" id="ARBA00003408"/>
    </source>
</evidence>
<evidence type="ECO:0000256" key="5">
    <source>
        <dbReference type="ARBA" id="ARBA00022448"/>
    </source>
</evidence>
<keyword evidence="9 13" id="KW-1133">Transmembrane helix</keyword>
<evidence type="ECO:0000256" key="2">
    <source>
        <dbReference type="ARBA" id="ARBA00004651"/>
    </source>
</evidence>
<organism evidence="14 15">
    <name type="scientific">Oliverpabstia intestinalis</name>
    <dbReference type="NCBI Taxonomy" id="2606633"/>
    <lineage>
        <taxon>Bacteria</taxon>
        <taxon>Bacillati</taxon>
        <taxon>Bacillota</taxon>
        <taxon>Clostridia</taxon>
        <taxon>Lachnospirales</taxon>
        <taxon>Lachnospiraceae</taxon>
        <taxon>Oliverpabstia</taxon>
    </lineage>
</organism>
<feature type="transmembrane region" description="Helical" evidence="13">
    <location>
        <begin position="410"/>
        <end position="429"/>
    </location>
</feature>
<evidence type="ECO:0000256" key="12">
    <source>
        <dbReference type="ARBA" id="ARBA00031636"/>
    </source>
</evidence>
<evidence type="ECO:0000256" key="4">
    <source>
        <dbReference type="ARBA" id="ARBA00020268"/>
    </source>
</evidence>
<gene>
    <name evidence="14" type="ORF">FYJ57_05730</name>
</gene>
<comment type="subcellular location">
    <subcellularLocation>
        <location evidence="2">Cell membrane</location>
        <topology evidence="2">Multi-pass membrane protein</topology>
    </subcellularLocation>
</comment>
<protein>
    <recommendedName>
        <fullName evidence="4">Probable multidrug resistance protein NorM</fullName>
    </recommendedName>
    <alternativeName>
        <fullName evidence="12">Multidrug-efflux transporter</fullName>
    </alternativeName>
</protein>
<evidence type="ECO:0000256" key="7">
    <source>
        <dbReference type="ARBA" id="ARBA00022475"/>
    </source>
</evidence>
<dbReference type="Pfam" id="PF01554">
    <property type="entry name" value="MatE"/>
    <property type="match status" value="2"/>
</dbReference>
<evidence type="ECO:0000313" key="15">
    <source>
        <dbReference type="Proteomes" id="UP000440513"/>
    </source>
</evidence>
<keyword evidence="15" id="KW-1185">Reference proteome</keyword>
<feature type="transmembrane region" description="Helical" evidence="13">
    <location>
        <begin position="214"/>
        <end position="235"/>
    </location>
</feature>
<evidence type="ECO:0000313" key="14">
    <source>
        <dbReference type="EMBL" id="MST66238.1"/>
    </source>
</evidence>
<comment type="caution">
    <text evidence="14">The sequence shown here is derived from an EMBL/GenBank/DDBJ whole genome shotgun (WGS) entry which is preliminary data.</text>
</comment>
<evidence type="ECO:0000256" key="8">
    <source>
        <dbReference type="ARBA" id="ARBA00022692"/>
    </source>
</evidence>
<dbReference type="PIRSF" id="PIRSF006603">
    <property type="entry name" value="DinF"/>
    <property type="match status" value="1"/>
</dbReference>
<keyword evidence="6" id="KW-0050">Antiport</keyword>
<feature type="transmembrane region" description="Helical" evidence="13">
    <location>
        <begin position="441"/>
        <end position="461"/>
    </location>
</feature>
<dbReference type="GO" id="GO:0005886">
    <property type="term" value="C:plasma membrane"/>
    <property type="evidence" value="ECO:0007669"/>
    <property type="project" value="UniProtKB-SubCell"/>
</dbReference>
<feature type="transmembrane region" description="Helical" evidence="13">
    <location>
        <begin position="187"/>
        <end position="208"/>
    </location>
</feature>
<evidence type="ECO:0000256" key="3">
    <source>
        <dbReference type="ARBA" id="ARBA00010199"/>
    </source>
</evidence>
<feature type="transmembrane region" description="Helical" evidence="13">
    <location>
        <begin position="381"/>
        <end position="398"/>
    </location>
</feature>
<dbReference type="AlphaFoldDB" id="A0A7X2P2D2"/>
<name>A0A7X2P2D2_9FIRM</name>